<accession>A0ABP8VV29</accession>
<dbReference type="Gene3D" id="3.40.50.300">
    <property type="entry name" value="P-loop containing nucleotide triphosphate hydrolases"/>
    <property type="match status" value="2"/>
</dbReference>
<dbReference type="Proteomes" id="UP001501295">
    <property type="component" value="Unassembled WGS sequence"/>
</dbReference>
<feature type="compositionally biased region" description="Low complexity" evidence="1">
    <location>
        <begin position="210"/>
        <end position="224"/>
    </location>
</feature>
<organism evidence="2 3">
    <name type="scientific">Frondihabitans cladoniiphilus</name>
    <dbReference type="NCBI Taxonomy" id="715785"/>
    <lineage>
        <taxon>Bacteria</taxon>
        <taxon>Bacillati</taxon>
        <taxon>Actinomycetota</taxon>
        <taxon>Actinomycetes</taxon>
        <taxon>Micrococcales</taxon>
        <taxon>Microbacteriaceae</taxon>
        <taxon>Frondihabitans</taxon>
    </lineage>
</organism>
<comment type="caution">
    <text evidence="2">The sequence shown here is derived from an EMBL/GenBank/DDBJ whole genome shotgun (WGS) entry which is preliminary data.</text>
</comment>
<gene>
    <name evidence="2" type="ORF">GCM10025780_14490</name>
</gene>
<keyword evidence="2" id="KW-0808">Transferase</keyword>
<dbReference type="EMBL" id="BAABLM010000002">
    <property type="protein sequence ID" value="GAA4671724.1"/>
    <property type="molecule type" value="Genomic_DNA"/>
</dbReference>
<proteinExistence type="predicted"/>
<sequence length="232" mass="24843">MERARRLASAGERRILGITGTPGAGKTTLSTALIDALGGDAVLIGMDGFHFGSTELLRLGRRGRKGAPDTFDTDGYVSLLHRLSRQREGDETIYAPLFDRGLEEPVGSSVPVAAEVRLVVTEGNYLLLESGGWGGVSPLLTESWFVSVDAEERHRRLVARRLSYGHATDAAEAWVTDVDETNAAVVDRTAGRADLVLIFDATHPTPPRSPTRSDATPRSTTATPHTAQGAPE</sequence>
<evidence type="ECO:0000313" key="2">
    <source>
        <dbReference type="EMBL" id="GAA4671724.1"/>
    </source>
</evidence>
<reference evidence="3" key="1">
    <citation type="journal article" date="2019" name="Int. J. Syst. Evol. Microbiol.">
        <title>The Global Catalogue of Microorganisms (GCM) 10K type strain sequencing project: providing services to taxonomists for standard genome sequencing and annotation.</title>
        <authorList>
            <consortium name="The Broad Institute Genomics Platform"/>
            <consortium name="The Broad Institute Genome Sequencing Center for Infectious Disease"/>
            <person name="Wu L."/>
            <person name="Ma J."/>
        </authorList>
    </citation>
    <scope>NUCLEOTIDE SEQUENCE [LARGE SCALE GENOMIC DNA]</scope>
    <source>
        <strain evidence="3">JCM 18956</strain>
    </source>
</reference>
<dbReference type="NCBIfam" id="NF006743">
    <property type="entry name" value="PRK09270.1-2"/>
    <property type="match status" value="1"/>
</dbReference>
<dbReference type="PANTHER" id="PTHR10285">
    <property type="entry name" value="URIDINE KINASE"/>
    <property type="match status" value="1"/>
</dbReference>
<keyword evidence="3" id="KW-1185">Reference proteome</keyword>
<protein>
    <submittedName>
        <fullName evidence="2">Nucleoside/nucleotide kinase family protein</fullName>
    </submittedName>
</protein>
<keyword evidence="2" id="KW-0418">Kinase</keyword>
<dbReference type="InterPro" id="IPR027417">
    <property type="entry name" value="P-loop_NTPase"/>
</dbReference>
<feature type="region of interest" description="Disordered" evidence="1">
    <location>
        <begin position="201"/>
        <end position="232"/>
    </location>
</feature>
<dbReference type="GO" id="GO:0016301">
    <property type="term" value="F:kinase activity"/>
    <property type="evidence" value="ECO:0007669"/>
    <property type="project" value="UniProtKB-KW"/>
</dbReference>
<evidence type="ECO:0000256" key="1">
    <source>
        <dbReference type="SAM" id="MobiDB-lite"/>
    </source>
</evidence>
<name>A0ABP8VV29_9MICO</name>
<dbReference type="SUPFAM" id="SSF52540">
    <property type="entry name" value="P-loop containing nucleoside triphosphate hydrolases"/>
    <property type="match status" value="1"/>
</dbReference>
<evidence type="ECO:0000313" key="3">
    <source>
        <dbReference type="Proteomes" id="UP001501295"/>
    </source>
</evidence>